<dbReference type="InterPro" id="IPR030190">
    <property type="entry name" value="MacA_alpha-hairpin_sf"/>
</dbReference>
<dbReference type="RefSeq" id="WP_015392898.1">
    <property type="nucleotide sequence ID" value="NC_020291.1"/>
</dbReference>
<keyword evidence="7" id="KW-1185">Reference proteome</keyword>
<dbReference type="EMBL" id="CP004121">
    <property type="protein sequence ID" value="AGF56579.1"/>
    <property type="molecule type" value="Genomic_DNA"/>
</dbReference>
<dbReference type="eggNOG" id="COG1566">
    <property type="taxonomic scope" value="Bacteria"/>
</dbReference>
<evidence type="ECO:0000259" key="5">
    <source>
        <dbReference type="Pfam" id="PF25990"/>
    </source>
</evidence>
<gene>
    <name evidence="6" type="ORF">Cspa_c28160</name>
</gene>
<dbReference type="InterPro" id="IPR058625">
    <property type="entry name" value="MdtA-like_BSH"/>
</dbReference>
<dbReference type="Pfam" id="PF25990">
    <property type="entry name" value="Beta-barrel_YknX"/>
    <property type="match status" value="1"/>
</dbReference>
<name>M1MF83_9CLOT</name>
<dbReference type="PATRIC" id="fig|931276.5.peg.2830"/>
<dbReference type="Gene3D" id="2.40.30.170">
    <property type="match status" value="1"/>
</dbReference>
<sequence>MKIRNAVVFIVLAILINGFTGCTSKSTLTGDKLVKESKENLTIQSNVDMTDTNINTQIPGEIKEVKVKEGDTVKKGDVLFIINSDTLGAKQTQVKAQIEAGNGQLNAAKAARDAASAKLELAQNGARPEEIDQAKAGYDLSKVTYDRLKVLYDEKSIPKSDLDNAETQLKLASDKYDIAQKGARPEDIKAAQALVEQANGSVQAVEGQIKQAEGALKEVNVNINNATVVAPEDGVITQLNVEVGELVSTGMQLAVVTKTNEPSILCNVKETDLSKVDLNQEVSVKIPAYKDEEFKGKVVKINKNADFAVKRATNDNGEFDILSYGVKIELEDMNKPLRAGMTAFVDFGK</sequence>
<protein>
    <submittedName>
        <fullName evidence="6">Multidrug resistance efflux pump</fullName>
    </submittedName>
</protein>
<evidence type="ECO:0000256" key="2">
    <source>
        <dbReference type="ARBA" id="ARBA00023054"/>
    </source>
</evidence>
<comment type="subcellular location">
    <subcellularLocation>
        <location evidence="1">Cell envelope</location>
    </subcellularLocation>
</comment>
<accession>M1MF83</accession>
<dbReference type="GO" id="GO:1990195">
    <property type="term" value="C:macrolide transmembrane transporter complex"/>
    <property type="evidence" value="ECO:0007669"/>
    <property type="project" value="InterPro"/>
</dbReference>
<dbReference type="GO" id="GO:1990961">
    <property type="term" value="P:xenobiotic detoxification by transmembrane export across the plasma membrane"/>
    <property type="evidence" value="ECO:0007669"/>
    <property type="project" value="InterPro"/>
</dbReference>
<feature type="coiled-coil region" evidence="3">
    <location>
        <begin position="162"/>
        <end position="222"/>
    </location>
</feature>
<dbReference type="PANTHER" id="PTHR32347:SF23">
    <property type="entry name" value="BLL5650 PROTEIN"/>
    <property type="match status" value="1"/>
</dbReference>
<dbReference type="SUPFAM" id="SSF111369">
    <property type="entry name" value="HlyD-like secretion proteins"/>
    <property type="match status" value="2"/>
</dbReference>
<dbReference type="GO" id="GO:0030313">
    <property type="term" value="C:cell envelope"/>
    <property type="evidence" value="ECO:0007669"/>
    <property type="project" value="UniProtKB-SubCell"/>
</dbReference>
<dbReference type="Gene3D" id="2.40.50.100">
    <property type="match status" value="2"/>
</dbReference>
<dbReference type="OrthoDB" id="250565at2"/>
<organism evidence="6 7">
    <name type="scientific">Clostridium saccharoperbutylacetonicum N1-4(HMT)</name>
    <dbReference type="NCBI Taxonomy" id="931276"/>
    <lineage>
        <taxon>Bacteria</taxon>
        <taxon>Bacillati</taxon>
        <taxon>Bacillota</taxon>
        <taxon>Clostridia</taxon>
        <taxon>Eubacteriales</taxon>
        <taxon>Clostridiaceae</taxon>
        <taxon>Clostridium</taxon>
    </lineage>
</organism>
<dbReference type="STRING" id="36745.CLSAP_25690"/>
<dbReference type="KEGG" id="csr:Cspa_c28160"/>
<dbReference type="HOGENOM" id="CLU_018816_6_1_9"/>
<dbReference type="InterPro" id="IPR058636">
    <property type="entry name" value="Beta-barrel_YknX"/>
</dbReference>
<evidence type="ECO:0000259" key="4">
    <source>
        <dbReference type="Pfam" id="PF25917"/>
    </source>
</evidence>
<dbReference type="Pfam" id="PF25917">
    <property type="entry name" value="BSH_RND"/>
    <property type="match status" value="1"/>
</dbReference>
<proteinExistence type="predicted"/>
<dbReference type="InterPro" id="IPR050465">
    <property type="entry name" value="UPF0194_transport"/>
</dbReference>
<dbReference type="Proteomes" id="UP000011728">
    <property type="component" value="Chromosome"/>
</dbReference>
<feature type="domain" description="YknX-like beta-barrel" evidence="5">
    <location>
        <begin position="266"/>
        <end position="345"/>
    </location>
</feature>
<feature type="domain" description="Multidrug resistance protein MdtA-like barrel-sandwich hybrid" evidence="4">
    <location>
        <begin position="53"/>
        <end position="258"/>
    </location>
</feature>
<evidence type="ECO:0000256" key="1">
    <source>
        <dbReference type="ARBA" id="ARBA00004196"/>
    </source>
</evidence>
<evidence type="ECO:0000313" key="6">
    <source>
        <dbReference type="EMBL" id="AGF56579.1"/>
    </source>
</evidence>
<dbReference type="PROSITE" id="PS51257">
    <property type="entry name" value="PROKAR_LIPOPROTEIN"/>
    <property type="match status" value="1"/>
</dbReference>
<dbReference type="GO" id="GO:0019898">
    <property type="term" value="C:extrinsic component of membrane"/>
    <property type="evidence" value="ECO:0007669"/>
    <property type="project" value="InterPro"/>
</dbReference>
<evidence type="ECO:0000256" key="3">
    <source>
        <dbReference type="SAM" id="Coils"/>
    </source>
</evidence>
<reference evidence="6 7" key="1">
    <citation type="submission" date="2013-02" db="EMBL/GenBank/DDBJ databases">
        <title>Genome sequence of Clostridium saccharoperbutylacetonicum N1-4(HMT).</title>
        <authorList>
            <person name="Poehlein A."/>
            <person name="Daniel R."/>
        </authorList>
    </citation>
    <scope>NUCLEOTIDE SEQUENCE [LARGE SCALE GENOMIC DNA]</scope>
    <source>
        <strain evidence="7">N1-4(HMT)</strain>
    </source>
</reference>
<evidence type="ECO:0000313" key="7">
    <source>
        <dbReference type="Proteomes" id="UP000011728"/>
    </source>
</evidence>
<dbReference type="Gene3D" id="6.10.140.1990">
    <property type="match status" value="1"/>
</dbReference>
<dbReference type="PANTHER" id="PTHR32347">
    <property type="entry name" value="EFFLUX SYSTEM COMPONENT YKNX-RELATED"/>
    <property type="match status" value="1"/>
</dbReference>
<keyword evidence="2 3" id="KW-0175">Coiled coil</keyword>
<dbReference type="AlphaFoldDB" id="M1MF83"/>